<keyword evidence="2 5" id="KW-0813">Transport</keyword>
<evidence type="ECO:0000256" key="4">
    <source>
        <dbReference type="ARBA" id="ARBA00023065"/>
    </source>
</evidence>
<dbReference type="GO" id="GO:0000221">
    <property type="term" value="C:vacuolar proton-transporting V-type ATPase, V1 domain"/>
    <property type="evidence" value="ECO:0007669"/>
    <property type="project" value="TreeGrafter"/>
</dbReference>
<evidence type="ECO:0000313" key="7">
    <source>
        <dbReference type="EnsemblPlants" id="AET2Gv21247400.2"/>
    </source>
</evidence>
<sequence>VRPGGHLGGIPARGERGQRRRPAGRRPLLRRRGRGAHSPLRAQFTVLDLRPGTLDSLLALSDDLVKSNIFIEGVSHKIRRLIEGLERARGVEPGTLTVDGVPVDSYLTRFVWDEGKYPVNAPLKETVATIQSQVAKIEDDMKSSV</sequence>
<reference evidence="8" key="1">
    <citation type="journal article" date="2014" name="Science">
        <title>Ancient hybridizations among the ancestral genomes of bread wheat.</title>
        <authorList>
            <consortium name="International Wheat Genome Sequencing Consortium,"/>
            <person name="Marcussen T."/>
            <person name="Sandve S.R."/>
            <person name="Heier L."/>
            <person name="Spannagl M."/>
            <person name="Pfeifer M."/>
            <person name="Jakobsen K.S."/>
            <person name="Wulff B.B."/>
            <person name="Steuernagel B."/>
            <person name="Mayer K.F."/>
            <person name="Olsen O.A."/>
        </authorList>
    </citation>
    <scope>NUCLEOTIDE SEQUENCE [LARGE SCALE GENOMIC DNA]</scope>
    <source>
        <strain evidence="8">cv. AL8/78</strain>
    </source>
</reference>
<keyword evidence="8" id="KW-1185">Reference proteome</keyword>
<name>A0A453DHW0_AEGTS</name>
<accession>A0A453DHW0</accession>
<comment type="function">
    <text evidence="5">Subunit of the V1 complex of vacuolar(H+)-ATPase (V-ATPase), a multisubunit enzyme composed of a peripheral complex (V1) that hydrolyzes ATP and a membrane integral complex (V0) that translocates protons. V-ATPase is responsible for acidifying and maintaining the pH of intracellular compartments and in some cell types, is targeted to the plasma membrane, where it is responsible for acidifying the extracellular environment. Subunit C is necessary for the assembly of the catalytic sector of the enzyme and is likely to have a specific function in its catalytic activity.</text>
</comment>
<keyword evidence="4 5" id="KW-0406">Ion transport</keyword>
<reference evidence="8" key="2">
    <citation type="journal article" date="2017" name="Nat. Plants">
        <title>The Aegilops tauschii genome reveals multiple impacts of transposons.</title>
        <authorList>
            <person name="Zhao G."/>
            <person name="Zou C."/>
            <person name="Li K."/>
            <person name="Wang K."/>
            <person name="Li T."/>
            <person name="Gao L."/>
            <person name="Zhang X."/>
            <person name="Wang H."/>
            <person name="Yang Z."/>
            <person name="Liu X."/>
            <person name="Jiang W."/>
            <person name="Mao L."/>
            <person name="Kong X."/>
            <person name="Jiao Y."/>
            <person name="Jia J."/>
        </authorList>
    </citation>
    <scope>NUCLEOTIDE SEQUENCE [LARGE SCALE GENOMIC DNA]</scope>
    <source>
        <strain evidence="8">cv. AL8/78</strain>
    </source>
</reference>
<dbReference type="AlphaFoldDB" id="A0A453DHW0"/>
<reference evidence="7" key="3">
    <citation type="journal article" date="2017" name="Nature">
        <title>Genome sequence of the progenitor of the wheat D genome Aegilops tauschii.</title>
        <authorList>
            <person name="Luo M.C."/>
            <person name="Gu Y.Q."/>
            <person name="Puiu D."/>
            <person name="Wang H."/>
            <person name="Twardziok S.O."/>
            <person name="Deal K.R."/>
            <person name="Huo N."/>
            <person name="Zhu T."/>
            <person name="Wang L."/>
            <person name="Wang Y."/>
            <person name="McGuire P.E."/>
            <person name="Liu S."/>
            <person name="Long H."/>
            <person name="Ramasamy R.K."/>
            <person name="Rodriguez J.C."/>
            <person name="Van S.L."/>
            <person name="Yuan L."/>
            <person name="Wang Z."/>
            <person name="Xia Z."/>
            <person name="Xiao L."/>
            <person name="Anderson O.D."/>
            <person name="Ouyang S."/>
            <person name="Liang Y."/>
            <person name="Zimin A.V."/>
            <person name="Pertea G."/>
            <person name="Qi P."/>
            <person name="Bennetzen J.L."/>
            <person name="Dai X."/>
            <person name="Dawson M.W."/>
            <person name="Muller H.G."/>
            <person name="Kugler K."/>
            <person name="Rivarola-Duarte L."/>
            <person name="Spannagl M."/>
            <person name="Mayer K.F.X."/>
            <person name="Lu F.H."/>
            <person name="Bevan M.W."/>
            <person name="Leroy P."/>
            <person name="Li P."/>
            <person name="You F.M."/>
            <person name="Sun Q."/>
            <person name="Liu Z."/>
            <person name="Lyons E."/>
            <person name="Wicker T."/>
            <person name="Salzberg S.L."/>
            <person name="Devos K.M."/>
            <person name="Dvorak J."/>
        </authorList>
    </citation>
    <scope>NUCLEOTIDE SEQUENCE [LARGE SCALE GENOMIC DNA]</scope>
    <source>
        <strain evidence="7">cv. AL8/78</strain>
    </source>
</reference>
<reference evidence="7" key="5">
    <citation type="journal article" date="2021" name="G3 (Bethesda)">
        <title>Aegilops tauschii genome assembly Aet v5.0 features greater sequence contiguity and improved annotation.</title>
        <authorList>
            <person name="Wang L."/>
            <person name="Zhu T."/>
            <person name="Rodriguez J.C."/>
            <person name="Deal K.R."/>
            <person name="Dubcovsky J."/>
            <person name="McGuire P.E."/>
            <person name="Lux T."/>
            <person name="Spannagl M."/>
            <person name="Mayer K.F.X."/>
            <person name="Baldrich P."/>
            <person name="Meyers B.C."/>
            <person name="Huo N."/>
            <person name="Gu Y.Q."/>
            <person name="Zhou H."/>
            <person name="Devos K.M."/>
            <person name="Bennetzen J.L."/>
            <person name="Unver T."/>
            <person name="Budak H."/>
            <person name="Gulick P.J."/>
            <person name="Galiba G."/>
            <person name="Kalapos B."/>
            <person name="Nelson D.R."/>
            <person name="Li P."/>
            <person name="You F.M."/>
            <person name="Luo M.C."/>
            <person name="Dvorak J."/>
        </authorList>
    </citation>
    <scope>NUCLEOTIDE SEQUENCE [LARGE SCALE GENOMIC DNA]</scope>
    <source>
        <strain evidence="7">cv. AL8/78</strain>
    </source>
</reference>
<keyword evidence="3 5" id="KW-0375">Hydrogen ion transport</keyword>
<dbReference type="Proteomes" id="UP000015105">
    <property type="component" value="Chromosome 2D"/>
</dbReference>
<evidence type="ECO:0000256" key="5">
    <source>
        <dbReference type="RuleBase" id="RU364010"/>
    </source>
</evidence>
<comment type="subunit">
    <text evidence="5">V-ATPase is a heteromultimeric enzyme composed of a peripheral catalytic V1 complex (components A to H) attached to an integral membrane V0 proton pore complex.</text>
</comment>
<dbReference type="EnsemblPlants" id="AET2Gv21247400.2">
    <property type="protein sequence ID" value="AET2Gv21247400.2"/>
    <property type="gene ID" value="AET2Gv21247400"/>
</dbReference>
<evidence type="ECO:0000256" key="1">
    <source>
        <dbReference type="ARBA" id="ARBA00006138"/>
    </source>
</evidence>
<protein>
    <recommendedName>
        <fullName evidence="5">V-type proton ATPase subunit C</fullName>
    </recommendedName>
</protein>
<feature type="region of interest" description="Disordered" evidence="6">
    <location>
        <begin position="1"/>
        <end position="34"/>
    </location>
</feature>
<dbReference type="Gramene" id="AET2Gv21247400.2">
    <property type="protein sequence ID" value="AET2Gv21247400.2"/>
    <property type="gene ID" value="AET2Gv21247400"/>
</dbReference>
<evidence type="ECO:0000256" key="6">
    <source>
        <dbReference type="SAM" id="MobiDB-lite"/>
    </source>
</evidence>
<proteinExistence type="inferred from homology"/>
<dbReference type="PANTHER" id="PTHR10137:SF0">
    <property type="entry name" value="V-TYPE PROTON ATPASE SUBUNIT C"/>
    <property type="match status" value="1"/>
</dbReference>
<evidence type="ECO:0000256" key="3">
    <source>
        <dbReference type="ARBA" id="ARBA00022781"/>
    </source>
</evidence>
<dbReference type="SUPFAM" id="SSF118203">
    <property type="entry name" value="Vacuolar ATP synthase subunit C"/>
    <property type="match status" value="1"/>
</dbReference>
<dbReference type="PANTHER" id="PTHR10137">
    <property type="entry name" value="V-TYPE PROTON ATPASE SUBUNIT C"/>
    <property type="match status" value="1"/>
</dbReference>
<comment type="similarity">
    <text evidence="1 5">Belongs to the V-ATPase C subunit family.</text>
</comment>
<dbReference type="GO" id="GO:0046961">
    <property type="term" value="F:proton-transporting ATPase activity, rotational mechanism"/>
    <property type="evidence" value="ECO:0007669"/>
    <property type="project" value="InterPro"/>
</dbReference>
<reference evidence="7" key="4">
    <citation type="submission" date="2019-03" db="UniProtKB">
        <authorList>
            <consortium name="EnsemblPlants"/>
        </authorList>
    </citation>
    <scope>IDENTIFICATION</scope>
</reference>
<evidence type="ECO:0000256" key="2">
    <source>
        <dbReference type="ARBA" id="ARBA00022448"/>
    </source>
</evidence>
<organism evidence="7 8">
    <name type="scientific">Aegilops tauschii subsp. strangulata</name>
    <name type="common">Goatgrass</name>
    <dbReference type="NCBI Taxonomy" id="200361"/>
    <lineage>
        <taxon>Eukaryota</taxon>
        <taxon>Viridiplantae</taxon>
        <taxon>Streptophyta</taxon>
        <taxon>Embryophyta</taxon>
        <taxon>Tracheophyta</taxon>
        <taxon>Spermatophyta</taxon>
        <taxon>Magnoliopsida</taxon>
        <taxon>Liliopsida</taxon>
        <taxon>Poales</taxon>
        <taxon>Poaceae</taxon>
        <taxon>BOP clade</taxon>
        <taxon>Pooideae</taxon>
        <taxon>Triticodae</taxon>
        <taxon>Triticeae</taxon>
        <taxon>Triticinae</taxon>
        <taxon>Aegilops</taxon>
    </lineage>
</organism>
<evidence type="ECO:0000313" key="8">
    <source>
        <dbReference type="Proteomes" id="UP000015105"/>
    </source>
</evidence>
<dbReference type="Gene3D" id="1.20.1460.10">
    <property type="entry name" value="subunit c (vma5p) of the yeast v-atpase, domain 2"/>
    <property type="match status" value="1"/>
</dbReference>
<dbReference type="Pfam" id="PF03223">
    <property type="entry name" value="V-ATPase_C"/>
    <property type="match status" value="1"/>
</dbReference>
<feature type="compositionally biased region" description="Basic residues" evidence="6">
    <location>
        <begin position="18"/>
        <end position="34"/>
    </location>
</feature>
<dbReference type="InterPro" id="IPR036132">
    <property type="entry name" value="Vac_ATP_synth_c_sf"/>
</dbReference>
<dbReference type="InterPro" id="IPR004907">
    <property type="entry name" value="ATPase_V1-cplx_csu"/>
</dbReference>